<gene>
    <name evidence="1" type="ORF">M752DRAFT_38841</name>
</gene>
<dbReference type="AlphaFoldDB" id="A0A370PF96"/>
<sequence>MCVFLSRLKRPCVFNMDPGKMSLLFYYSFLTLFSFLLPSACSQSLYHSLVVSSGPRVLCFVLLGIDVGEDVWVGDVGHTDVYLSVCMFDVEYMCFVFCFSMSRMVTINVPVPFVLNCSHRSNYQYVSTSKFWDKHR</sequence>
<name>A0A370PF96_ASPPH</name>
<organism evidence="1 2">
    <name type="scientific">Aspergillus phoenicis ATCC 13157</name>
    <dbReference type="NCBI Taxonomy" id="1353007"/>
    <lineage>
        <taxon>Eukaryota</taxon>
        <taxon>Fungi</taxon>
        <taxon>Dikarya</taxon>
        <taxon>Ascomycota</taxon>
        <taxon>Pezizomycotina</taxon>
        <taxon>Eurotiomycetes</taxon>
        <taxon>Eurotiomycetidae</taxon>
        <taxon>Eurotiales</taxon>
        <taxon>Aspergillaceae</taxon>
        <taxon>Aspergillus</taxon>
    </lineage>
</organism>
<evidence type="ECO:0000313" key="2">
    <source>
        <dbReference type="Proteomes" id="UP000254937"/>
    </source>
</evidence>
<evidence type="ECO:0000313" key="1">
    <source>
        <dbReference type="EMBL" id="RDK40866.1"/>
    </source>
</evidence>
<reference evidence="1 2" key="1">
    <citation type="submission" date="2018-07" db="EMBL/GenBank/DDBJ databases">
        <title>Section-level genome sequencing of Aspergillus section Nigri to investigate inter- and intra-species variation.</title>
        <authorList>
            <consortium name="DOE Joint Genome Institute"/>
            <person name="Vesth T.C."/>
            <person name="Nybo J.L."/>
            <person name="Theobald S."/>
            <person name="Frisvad J.C."/>
            <person name="Larsen T.O."/>
            <person name="Nielsen K.F."/>
            <person name="Hoof J.B."/>
            <person name="Brandl J."/>
            <person name="Salamov A."/>
            <person name="Riley R."/>
            <person name="Gladden J.M."/>
            <person name="Phatale P."/>
            <person name="Nielsen M.T."/>
            <person name="Lyhne E.K."/>
            <person name="Kogle M.E."/>
            <person name="Strasser K."/>
            <person name="McDonnell E."/>
            <person name="Barry K."/>
            <person name="Clum A."/>
            <person name="Chen C."/>
            <person name="Nolan M."/>
            <person name="Sandor L."/>
            <person name="Kuo A."/>
            <person name="Lipzen A."/>
            <person name="Hainaut M."/>
            <person name="Drula E."/>
            <person name="Tsang A."/>
            <person name="Magnuson J.K."/>
            <person name="Henrissat B."/>
            <person name="Wiebenga A."/>
            <person name="Simmons B.A."/>
            <person name="Makela M.R."/>
            <person name="De vries R.P."/>
            <person name="Grigoriev I.V."/>
            <person name="Mortensen U.H."/>
            <person name="Baker S.E."/>
            <person name="Andersen M.R."/>
        </authorList>
    </citation>
    <scope>NUCLEOTIDE SEQUENCE [LARGE SCALE GENOMIC DNA]</scope>
    <source>
        <strain evidence="1 2">ATCC 13157</strain>
    </source>
</reference>
<protein>
    <submittedName>
        <fullName evidence="1">Uncharacterized protein</fullName>
    </submittedName>
</protein>
<accession>A0A370PF96</accession>
<proteinExistence type="predicted"/>
<keyword evidence="2" id="KW-1185">Reference proteome</keyword>
<dbReference type="EMBL" id="KZ851857">
    <property type="protein sequence ID" value="RDK40866.1"/>
    <property type="molecule type" value="Genomic_DNA"/>
</dbReference>
<dbReference type="Proteomes" id="UP000254937">
    <property type="component" value="Unassembled WGS sequence"/>
</dbReference>